<gene>
    <name evidence="2" type="ORF">BZL30_5849</name>
</gene>
<dbReference type="InterPro" id="IPR050066">
    <property type="entry name" value="UvrABC_protein_C"/>
</dbReference>
<sequence>MLADGLPHRPGIYVFRGPSGEVLYVGTAVDLRRRVSQYFNGADPAAGSRKWSTWPPGWTTSSARTHWKPVCVSFECWPHMRPVQPPVEVSPPLVVGGS</sequence>
<dbReference type="InterPro" id="IPR035901">
    <property type="entry name" value="GIY-YIG_endonuc_sf"/>
</dbReference>
<dbReference type="PANTHER" id="PTHR30562">
    <property type="entry name" value="UVRC/OXIDOREDUCTASE"/>
    <property type="match status" value="1"/>
</dbReference>
<comment type="caution">
    <text evidence="2">The sequence shown here is derived from an EMBL/GenBank/DDBJ whole genome shotgun (WGS) entry which is preliminary data.</text>
</comment>
<dbReference type="Proteomes" id="UP000189229">
    <property type="component" value="Unassembled WGS sequence"/>
</dbReference>
<dbReference type="Pfam" id="PF01541">
    <property type="entry name" value="GIY-YIG"/>
    <property type="match status" value="1"/>
</dbReference>
<dbReference type="SUPFAM" id="SSF82771">
    <property type="entry name" value="GIY-YIG endonuclease"/>
    <property type="match status" value="1"/>
</dbReference>
<dbReference type="GO" id="GO:0009380">
    <property type="term" value="C:excinuclease repair complex"/>
    <property type="evidence" value="ECO:0007669"/>
    <property type="project" value="TreeGrafter"/>
</dbReference>
<name>A0A1V3WYJ6_MYCKA</name>
<evidence type="ECO:0000313" key="2">
    <source>
        <dbReference type="EMBL" id="OOK72025.1"/>
    </source>
</evidence>
<dbReference type="GO" id="GO:0006289">
    <property type="term" value="P:nucleotide-excision repair"/>
    <property type="evidence" value="ECO:0007669"/>
    <property type="project" value="InterPro"/>
</dbReference>
<dbReference type="AlphaFoldDB" id="A0A1V3WYJ6"/>
<proteinExistence type="predicted"/>
<organism evidence="2 3">
    <name type="scientific">Mycobacterium kansasii</name>
    <dbReference type="NCBI Taxonomy" id="1768"/>
    <lineage>
        <taxon>Bacteria</taxon>
        <taxon>Bacillati</taxon>
        <taxon>Actinomycetota</taxon>
        <taxon>Actinomycetes</taxon>
        <taxon>Mycobacteriales</taxon>
        <taxon>Mycobacteriaceae</taxon>
        <taxon>Mycobacterium</taxon>
    </lineage>
</organism>
<dbReference type="CDD" id="cd10434">
    <property type="entry name" value="GIY-YIG_UvrC_Cho"/>
    <property type="match status" value="1"/>
</dbReference>
<evidence type="ECO:0000313" key="3">
    <source>
        <dbReference type="Proteomes" id="UP000189229"/>
    </source>
</evidence>
<dbReference type="Gene3D" id="3.40.1440.10">
    <property type="entry name" value="GIY-YIG endonuclease"/>
    <property type="match status" value="1"/>
</dbReference>
<dbReference type="InterPro" id="IPR047296">
    <property type="entry name" value="GIY-YIG_UvrC_Cho"/>
</dbReference>
<dbReference type="InterPro" id="IPR000305">
    <property type="entry name" value="GIY-YIG_endonuc"/>
</dbReference>
<dbReference type="PANTHER" id="PTHR30562:SF1">
    <property type="entry name" value="UVRABC SYSTEM PROTEIN C"/>
    <property type="match status" value="1"/>
</dbReference>
<feature type="domain" description="GIY-YIG" evidence="1">
    <location>
        <begin position="8"/>
        <end position="98"/>
    </location>
</feature>
<evidence type="ECO:0000259" key="1">
    <source>
        <dbReference type="PROSITE" id="PS50164"/>
    </source>
</evidence>
<dbReference type="PROSITE" id="PS50164">
    <property type="entry name" value="GIY_YIG"/>
    <property type="match status" value="1"/>
</dbReference>
<dbReference type="EMBL" id="MVBM01000005">
    <property type="protein sequence ID" value="OOK72025.1"/>
    <property type="molecule type" value="Genomic_DNA"/>
</dbReference>
<reference evidence="2 3" key="1">
    <citation type="submission" date="2017-02" db="EMBL/GenBank/DDBJ databases">
        <title>Complete genome sequences of Mycobacterium kansasii strains isolated from rhesus macaques.</title>
        <authorList>
            <person name="Panda A."/>
            <person name="Nagaraj S."/>
            <person name="Zhao X."/>
            <person name="Tettelin H."/>
            <person name="Detolla L.J."/>
        </authorList>
    </citation>
    <scope>NUCLEOTIDE SEQUENCE [LARGE SCALE GENOMIC DNA]</scope>
    <source>
        <strain evidence="2 3">11-3813</strain>
    </source>
</reference>
<accession>A0A1V3WYJ6</accession>
<protein>
    <submittedName>
        <fullName evidence="2">GIY-YIG catalytic domain protein</fullName>
    </submittedName>
</protein>